<evidence type="ECO:0000256" key="6">
    <source>
        <dbReference type="ARBA" id="ARBA00022982"/>
    </source>
</evidence>
<organism evidence="10 11">
    <name type="scientific">[Myrmecia] bisecta</name>
    <dbReference type="NCBI Taxonomy" id="41462"/>
    <lineage>
        <taxon>Eukaryota</taxon>
        <taxon>Viridiplantae</taxon>
        <taxon>Chlorophyta</taxon>
        <taxon>core chlorophytes</taxon>
        <taxon>Trebouxiophyceae</taxon>
        <taxon>Trebouxiales</taxon>
        <taxon>Trebouxiaceae</taxon>
        <taxon>Myrmecia</taxon>
    </lineage>
</organism>
<keyword evidence="6" id="KW-0249">Electron transport</keyword>
<keyword evidence="8" id="KW-0472">Membrane</keyword>
<evidence type="ECO:0000256" key="7">
    <source>
        <dbReference type="ARBA" id="ARBA00023128"/>
    </source>
</evidence>
<gene>
    <name evidence="10" type="ORF">WJX72_010849</name>
</gene>
<evidence type="ECO:0000256" key="5">
    <source>
        <dbReference type="ARBA" id="ARBA00022792"/>
    </source>
</evidence>
<evidence type="ECO:0000313" key="11">
    <source>
        <dbReference type="Proteomes" id="UP001489004"/>
    </source>
</evidence>
<evidence type="ECO:0000256" key="4">
    <source>
        <dbReference type="ARBA" id="ARBA00022660"/>
    </source>
</evidence>
<keyword evidence="7" id="KW-0496">Mitochondrion</keyword>
<proteinExistence type="inferred from homology"/>
<reference evidence="10 11" key="1">
    <citation type="journal article" date="2024" name="Nat. Commun.">
        <title>Phylogenomics reveals the evolutionary origins of lichenization in chlorophyte algae.</title>
        <authorList>
            <person name="Puginier C."/>
            <person name="Libourel C."/>
            <person name="Otte J."/>
            <person name="Skaloud P."/>
            <person name="Haon M."/>
            <person name="Grisel S."/>
            <person name="Petersen M."/>
            <person name="Berrin J.G."/>
            <person name="Delaux P.M."/>
            <person name="Dal Grande F."/>
            <person name="Keller J."/>
        </authorList>
    </citation>
    <scope>NUCLEOTIDE SEQUENCE [LARGE SCALE GENOMIC DNA]</scope>
    <source>
        <strain evidence="10 11">SAG 2043</strain>
    </source>
</reference>
<keyword evidence="11" id="KW-1185">Reference proteome</keyword>
<dbReference type="SUPFAM" id="SSF81524">
    <property type="entry name" value="14 kDa protein of cytochrome bc1 complex (Ubiquinol-cytochrome c reductase)"/>
    <property type="match status" value="1"/>
</dbReference>
<dbReference type="GO" id="GO:0005743">
    <property type="term" value="C:mitochondrial inner membrane"/>
    <property type="evidence" value="ECO:0007669"/>
    <property type="project" value="UniProtKB-SubCell"/>
</dbReference>
<evidence type="ECO:0000256" key="1">
    <source>
        <dbReference type="ARBA" id="ARBA00004443"/>
    </source>
</evidence>
<evidence type="ECO:0000256" key="8">
    <source>
        <dbReference type="ARBA" id="ARBA00023136"/>
    </source>
</evidence>
<dbReference type="InterPro" id="IPR036544">
    <property type="entry name" value="QCR7_sf"/>
</dbReference>
<evidence type="ECO:0000313" key="10">
    <source>
        <dbReference type="EMBL" id="KAK9820490.1"/>
    </source>
</evidence>
<keyword evidence="4" id="KW-0679">Respiratory chain</keyword>
<sequence>MATRYQAAVGKELVKYGLRYEDLYDPLLNMDVDAALQRLPIEVVDARTQRLKRAVDCSLKRQYLSSEMQAKQTPYQWYIKDTLALVEAENEEKAQLGTGKTYDRMLP</sequence>
<accession>A0AAW1QGU2</accession>
<evidence type="ECO:0000256" key="9">
    <source>
        <dbReference type="ARBA" id="ARBA00031021"/>
    </source>
</evidence>
<dbReference type="PANTHER" id="PTHR12022">
    <property type="entry name" value="UBIQUINOL-CYTOCHROME C REDUCTASE COMPLEX 14 KD PROTEIN"/>
    <property type="match status" value="1"/>
</dbReference>
<dbReference type="Proteomes" id="UP001489004">
    <property type="component" value="Unassembled WGS sequence"/>
</dbReference>
<dbReference type="GO" id="GO:0006122">
    <property type="term" value="P:mitochondrial electron transport, ubiquinol to cytochrome c"/>
    <property type="evidence" value="ECO:0007669"/>
    <property type="project" value="InterPro"/>
</dbReference>
<dbReference type="Gene3D" id="1.10.1090.10">
    <property type="entry name" value="Cytochrome b-c1 complex subunit 7"/>
    <property type="match status" value="1"/>
</dbReference>
<evidence type="ECO:0000256" key="3">
    <source>
        <dbReference type="ARBA" id="ARBA00022448"/>
    </source>
</evidence>
<evidence type="ECO:0000256" key="2">
    <source>
        <dbReference type="ARBA" id="ARBA00008554"/>
    </source>
</evidence>
<name>A0AAW1QGU2_9CHLO</name>
<comment type="caution">
    <text evidence="10">The sequence shown here is derived from an EMBL/GenBank/DDBJ whole genome shotgun (WGS) entry which is preliminary data.</text>
</comment>
<protein>
    <recommendedName>
        <fullName evidence="9">Complex III subunit VII</fullName>
    </recommendedName>
</protein>
<dbReference type="PANTHER" id="PTHR12022:SF0">
    <property type="entry name" value="CYTOCHROME B-C1 COMPLEX SUBUNIT 7"/>
    <property type="match status" value="1"/>
</dbReference>
<comment type="similarity">
    <text evidence="2">Belongs to the UQCRB/QCR7 family.</text>
</comment>
<dbReference type="EMBL" id="JALJOR010000003">
    <property type="protein sequence ID" value="KAK9820490.1"/>
    <property type="molecule type" value="Genomic_DNA"/>
</dbReference>
<keyword evidence="5" id="KW-0999">Mitochondrion inner membrane</keyword>
<keyword evidence="3" id="KW-0813">Transport</keyword>
<dbReference type="AlphaFoldDB" id="A0AAW1QGU2"/>
<dbReference type="GO" id="GO:0045275">
    <property type="term" value="C:respiratory chain complex III"/>
    <property type="evidence" value="ECO:0007669"/>
    <property type="project" value="InterPro"/>
</dbReference>
<dbReference type="InterPro" id="IPR003197">
    <property type="entry name" value="QCR7"/>
</dbReference>
<dbReference type="Pfam" id="PF02271">
    <property type="entry name" value="UCR_14kD"/>
    <property type="match status" value="1"/>
</dbReference>
<comment type="subcellular location">
    <subcellularLocation>
        <location evidence="1">Mitochondrion inner membrane</location>
        <topology evidence="1">Peripheral membrane protein</topology>
        <orientation evidence="1">Matrix side</orientation>
    </subcellularLocation>
</comment>
<dbReference type="FunFam" id="1.10.1090.10:FF:000002">
    <property type="entry name" value="Cytochrome b-c1 complex subunit 7"/>
    <property type="match status" value="1"/>
</dbReference>